<feature type="region of interest" description="Disordered" evidence="1">
    <location>
        <begin position="73"/>
        <end position="94"/>
    </location>
</feature>
<organism evidence="2 3">
    <name type="scientific">Caulobacter phage CcrBL9</name>
    <dbReference type="NCBI Taxonomy" id="2283270"/>
    <lineage>
        <taxon>Viruses</taxon>
        <taxon>Duplodnaviria</taxon>
        <taxon>Heunggongvirae</taxon>
        <taxon>Uroviricota</taxon>
        <taxon>Caudoviricetes</taxon>
        <taxon>Jeanschmidtviridae</taxon>
        <taxon>Bertelyvirus</taxon>
        <taxon>Bertelyvirus BL9</taxon>
    </lineage>
</organism>
<evidence type="ECO:0000256" key="1">
    <source>
        <dbReference type="SAM" id="MobiDB-lite"/>
    </source>
</evidence>
<feature type="compositionally biased region" description="Basic and acidic residues" evidence="1">
    <location>
        <begin position="73"/>
        <end position="90"/>
    </location>
</feature>
<accession>A0A385EBW8</accession>
<gene>
    <name evidence="2" type="ORF">CcrBL9_gp357</name>
</gene>
<reference evidence="2 3" key="2">
    <citation type="submission" date="2018-09" db="EMBL/GenBank/DDBJ databases">
        <title>Giant CbK-like Caulobacter bacteriophages have genetically divergent genomes.</title>
        <authorList>
            <person name="Wilson K."/>
            <person name="Ely B."/>
        </authorList>
    </citation>
    <scope>NUCLEOTIDE SEQUENCE [LARGE SCALE GENOMIC DNA]</scope>
</reference>
<reference evidence="3" key="1">
    <citation type="submission" date="2018-07" db="EMBL/GenBank/DDBJ databases">
        <title>Giant CbK-like Caulobacter bacteriophages have genetically divergent genomes.</title>
        <authorList>
            <person name="Wilson K.M."/>
            <person name="Ely B."/>
        </authorList>
    </citation>
    <scope>NUCLEOTIDE SEQUENCE [LARGE SCALE GENOMIC DNA]</scope>
</reference>
<proteinExistence type="predicted"/>
<evidence type="ECO:0000313" key="3">
    <source>
        <dbReference type="Proteomes" id="UP000259421"/>
    </source>
</evidence>
<protein>
    <submittedName>
        <fullName evidence="2">Uncharacterized protein</fullName>
    </submittedName>
</protein>
<dbReference type="EMBL" id="MH588546">
    <property type="protein sequence ID" value="AXQ69381.1"/>
    <property type="molecule type" value="Genomic_DNA"/>
</dbReference>
<sequence>MADYFQPIVFWGALYDAWMTPKSEGGLGPENAREVLGIEAFHHYGVTTHEAVAGTAAGEVIYGLVRSTWHKPREDGGGLHDDDHTWDFKDPSAPGGRGRVQIYKTEKAGYWAFNPYGVADGPGARWFDQEYRVPTVGELLAEAAYCEAKIVEHGNEMLRCRDTVRGRKSIKNLKSLIEDREWRRKMVLKRWPQTSIFLDAPLTAPAHLPADRLDITKFSAQRLESYPIIRALLGDHPCATT</sequence>
<dbReference type="Proteomes" id="UP000259421">
    <property type="component" value="Segment"/>
</dbReference>
<evidence type="ECO:0000313" key="2">
    <source>
        <dbReference type="EMBL" id="AXQ69381.1"/>
    </source>
</evidence>
<keyword evidence="3" id="KW-1185">Reference proteome</keyword>
<name>A0A385EBW8_9CAUD</name>